<keyword evidence="4" id="KW-1185">Reference proteome</keyword>
<protein>
    <submittedName>
        <fullName evidence="5">SRI domain-containing protein</fullName>
    </submittedName>
</protein>
<name>A0A183V399_TOXCA</name>
<evidence type="ECO:0000259" key="2">
    <source>
        <dbReference type="Pfam" id="PF23030"/>
    </source>
</evidence>
<proteinExistence type="predicted"/>
<reference evidence="5" key="1">
    <citation type="submission" date="2016-06" db="UniProtKB">
        <authorList>
            <consortium name="WormBaseParasite"/>
        </authorList>
    </citation>
    <scope>IDENTIFICATION</scope>
</reference>
<organism evidence="4 5">
    <name type="scientific">Toxocara canis</name>
    <name type="common">Canine roundworm</name>
    <dbReference type="NCBI Taxonomy" id="6265"/>
    <lineage>
        <taxon>Eukaryota</taxon>
        <taxon>Metazoa</taxon>
        <taxon>Ecdysozoa</taxon>
        <taxon>Nematoda</taxon>
        <taxon>Chromadorea</taxon>
        <taxon>Rhabditida</taxon>
        <taxon>Spirurina</taxon>
        <taxon>Ascaridomorpha</taxon>
        <taxon>Ascaridoidea</taxon>
        <taxon>Toxocaridae</taxon>
        <taxon>Toxocara</taxon>
    </lineage>
</organism>
<dbReference type="EMBL" id="UYWY01022710">
    <property type="protein sequence ID" value="VDM46540.1"/>
    <property type="molecule type" value="Genomic_DNA"/>
</dbReference>
<dbReference type="AlphaFoldDB" id="A0A183V399"/>
<sequence>MQIPTQNQQLTQQLANLASLQSSTSSQQPRLPLAGVPPPPPMTTRVHEVDVSLEPLAERIRQLTEGNAIRSFGEETATGSGEKQGKDEPRGCTEWGGRKSASAEEEEASDADAKIRKNGPMFDQARQMLSESLKKAYKKKRITKDEYKEIMKKGVTALSQRTKLDEKKVSEYASKYVEYVLRRRKKKQSKEH</sequence>
<evidence type="ECO:0000313" key="5">
    <source>
        <dbReference type="WBParaSite" id="TCNE_0001522001-mRNA-1"/>
    </source>
</evidence>
<dbReference type="WBParaSite" id="TCNE_0001522001-mRNA-1">
    <property type="protein sequence ID" value="TCNE_0001522001-mRNA-1"/>
    <property type="gene ID" value="TCNE_0001522001"/>
</dbReference>
<evidence type="ECO:0000313" key="4">
    <source>
        <dbReference type="Proteomes" id="UP000050794"/>
    </source>
</evidence>
<evidence type="ECO:0000256" key="1">
    <source>
        <dbReference type="SAM" id="MobiDB-lite"/>
    </source>
</evidence>
<gene>
    <name evidence="3" type="ORF">TCNE_LOCUS15219</name>
</gene>
<feature type="region of interest" description="Disordered" evidence="1">
    <location>
        <begin position="1"/>
        <end position="45"/>
    </location>
</feature>
<reference evidence="3 4" key="2">
    <citation type="submission" date="2018-11" db="EMBL/GenBank/DDBJ databases">
        <authorList>
            <consortium name="Pathogen Informatics"/>
        </authorList>
    </citation>
    <scope>NUCLEOTIDE SEQUENCE [LARGE SCALE GENOMIC DNA]</scope>
</reference>
<dbReference type="Proteomes" id="UP000050794">
    <property type="component" value="Unassembled WGS sequence"/>
</dbReference>
<accession>A0A183V399</accession>
<feature type="domain" description="SFR19-like C-terminal" evidence="2">
    <location>
        <begin position="129"/>
        <end position="191"/>
    </location>
</feature>
<dbReference type="Pfam" id="PF23030">
    <property type="entry name" value="SCAF11-like_C"/>
    <property type="match status" value="1"/>
</dbReference>
<feature type="compositionally biased region" description="Low complexity" evidence="1">
    <location>
        <begin position="1"/>
        <end position="28"/>
    </location>
</feature>
<feature type="region of interest" description="Disordered" evidence="1">
    <location>
        <begin position="64"/>
        <end position="121"/>
    </location>
</feature>
<dbReference type="InterPro" id="IPR057031">
    <property type="entry name" value="SFR19-like_C"/>
</dbReference>
<evidence type="ECO:0000313" key="3">
    <source>
        <dbReference type="EMBL" id="VDM46540.1"/>
    </source>
</evidence>